<dbReference type="RefSeq" id="WP_175224128.1">
    <property type="nucleotide sequence ID" value="NZ_CADIKH010000001.1"/>
</dbReference>
<dbReference type="AlphaFoldDB" id="A0A6J5CYM2"/>
<dbReference type="Proteomes" id="UP000494363">
    <property type="component" value="Unassembled WGS sequence"/>
</dbReference>
<dbReference type="EMBL" id="CADIKH010000001">
    <property type="protein sequence ID" value="CAB3746072.1"/>
    <property type="molecule type" value="Genomic_DNA"/>
</dbReference>
<dbReference type="InterPro" id="IPR015422">
    <property type="entry name" value="PyrdxlP-dep_Trfase_small"/>
</dbReference>
<dbReference type="PANTHER" id="PTHR13693:SF100">
    <property type="entry name" value="8-AMINO-7-OXONONANOATE SYNTHASE"/>
    <property type="match status" value="1"/>
</dbReference>
<dbReference type="Gene3D" id="3.90.1150.10">
    <property type="entry name" value="Aspartate Aminotransferase, domain 1"/>
    <property type="match status" value="1"/>
</dbReference>
<dbReference type="GO" id="GO:0008710">
    <property type="term" value="F:8-amino-7-oxononanoate synthase activity"/>
    <property type="evidence" value="ECO:0007669"/>
    <property type="project" value="UniProtKB-EC"/>
</dbReference>
<keyword evidence="2 4" id="KW-0808">Transferase</keyword>
<dbReference type="InterPro" id="IPR050087">
    <property type="entry name" value="AON_synthase_class-II"/>
</dbReference>
<evidence type="ECO:0000313" key="4">
    <source>
        <dbReference type="EMBL" id="CAB3746072.1"/>
    </source>
</evidence>
<dbReference type="Gene3D" id="3.40.640.10">
    <property type="entry name" value="Type I PLP-dependent aspartate aminotransferase-like (Major domain)"/>
    <property type="match status" value="1"/>
</dbReference>
<dbReference type="SUPFAM" id="SSF53383">
    <property type="entry name" value="PLP-dependent transferases"/>
    <property type="match status" value="1"/>
</dbReference>
<keyword evidence="3" id="KW-0663">Pyridoxal phosphate</keyword>
<proteinExistence type="predicted"/>
<evidence type="ECO:0000256" key="3">
    <source>
        <dbReference type="ARBA" id="ARBA00022898"/>
    </source>
</evidence>
<evidence type="ECO:0000256" key="2">
    <source>
        <dbReference type="ARBA" id="ARBA00022679"/>
    </source>
</evidence>
<comment type="cofactor">
    <cofactor evidence="1">
        <name>pyridoxal 5'-phosphate</name>
        <dbReference type="ChEBI" id="CHEBI:597326"/>
    </cofactor>
</comment>
<dbReference type="EC" id="2.3.1.47" evidence="4"/>
<organism evidence="4 5">
    <name type="scientific">Paraburkholderia humisilvae</name>
    <dbReference type="NCBI Taxonomy" id="627669"/>
    <lineage>
        <taxon>Bacteria</taxon>
        <taxon>Pseudomonadati</taxon>
        <taxon>Pseudomonadota</taxon>
        <taxon>Betaproteobacteria</taxon>
        <taxon>Burkholderiales</taxon>
        <taxon>Burkholderiaceae</taxon>
        <taxon>Paraburkholderia</taxon>
    </lineage>
</organism>
<dbReference type="InterPro" id="IPR015424">
    <property type="entry name" value="PyrdxlP-dep_Trfase"/>
</dbReference>
<dbReference type="PANTHER" id="PTHR13693">
    <property type="entry name" value="CLASS II AMINOTRANSFERASE/8-AMINO-7-OXONONANOATE SYNTHASE"/>
    <property type="match status" value="1"/>
</dbReference>
<evidence type="ECO:0000313" key="5">
    <source>
        <dbReference type="Proteomes" id="UP000494363"/>
    </source>
</evidence>
<protein>
    <submittedName>
        <fullName evidence="4">8-amino-7-oxononanoate synthase</fullName>
        <ecNumber evidence="4">2.3.1.47</ecNumber>
    </submittedName>
</protein>
<gene>
    <name evidence="4" type="primary">bioF_1</name>
    <name evidence="4" type="ORF">LMG29542_00116</name>
</gene>
<evidence type="ECO:0000256" key="1">
    <source>
        <dbReference type="ARBA" id="ARBA00001933"/>
    </source>
</evidence>
<dbReference type="InterPro" id="IPR015421">
    <property type="entry name" value="PyrdxlP-dep_Trfase_major"/>
</dbReference>
<keyword evidence="5" id="KW-1185">Reference proteome</keyword>
<dbReference type="GO" id="GO:0009102">
    <property type="term" value="P:biotin biosynthetic process"/>
    <property type="evidence" value="ECO:0007669"/>
    <property type="project" value="TreeGrafter"/>
</dbReference>
<reference evidence="4 5" key="1">
    <citation type="submission" date="2020-04" db="EMBL/GenBank/DDBJ databases">
        <authorList>
            <person name="De Canck E."/>
        </authorList>
    </citation>
    <scope>NUCLEOTIDE SEQUENCE [LARGE SCALE GENOMIC DNA]</scope>
    <source>
        <strain evidence="4 5">LMG 29542</strain>
    </source>
</reference>
<accession>A0A6J5CYM2</accession>
<keyword evidence="4" id="KW-0012">Acyltransferase</keyword>
<name>A0A6J5CYM2_9BURK</name>
<sequence>MLDFASSLYLGLRHPSAQTGGYDALTTGTPSSLAAAPLARVVAAQAAALQGCEAGMVAPSTLHLSIDVFERLGRTHALVADESLYPVLRWGLQRVMGIGVPVRWFQHGDPADLARRIRQRRNELPPAIIVDATCAEGQPAPIARYLALARRRGGLVAIDHSQVLGLLGHSPTTSHPWGIGGGGLLRYAGIGAAERVLLIASWAKAFGAPLATLCGPAAIVSEIARDGPTQSHCSAASETSLRAALNAIAINRRDGDARRATLIERIARLEFGLRTLTRTRLPDLRVLRHGHPLQQIRLGSPERTKALHAGLRASGFRTALLRQHEARYALAVVVRASHSNTDIDALTHAIASLARGLPRPAASAAACGNVARPLPMEELEHVQDLGR</sequence>